<feature type="domain" description="Thioredoxin" evidence="1">
    <location>
        <begin position="10"/>
        <end position="129"/>
    </location>
</feature>
<dbReference type="InterPro" id="IPR013766">
    <property type="entry name" value="Thioredoxin_domain"/>
</dbReference>
<evidence type="ECO:0000259" key="1">
    <source>
        <dbReference type="PROSITE" id="PS51352"/>
    </source>
</evidence>
<dbReference type="GO" id="GO:0005829">
    <property type="term" value="C:cytosol"/>
    <property type="evidence" value="ECO:0007669"/>
    <property type="project" value="TreeGrafter"/>
</dbReference>
<dbReference type="PANTHER" id="PTHR45663">
    <property type="entry name" value="GEO12009P1"/>
    <property type="match status" value="1"/>
</dbReference>
<evidence type="ECO:0000313" key="2">
    <source>
        <dbReference type="EMBL" id="OGF99602.1"/>
    </source>
</evidence>
<dbReference type="Proteomes" id="UP000176992">
    <property type="component" value="Unassembled WGS sequence"/>
</dbReference>
<sequence>MSKRARFIILAVILLAVAGTLALKQRGRSSEESSAAPAAGLPHLVDLGADKCIPCKMMAPVLEELKEKYKGRLEVTFIDVWKDPAPGTKYGIRVIPTQIFIGPDGKELYRHEGFFSKEDILAKWHELGFTLGG</sequence>
<accession>A0A1F5YHR5</accession>
<dbReference type="PROSITE" id="PS51352">
    <property type="entry name" value="THIOREDOXIN_2"/>
    <property type="match status" value="1"/>
</dbReference>
<proteinExistence type="predicted"/>
<dbReference type="Gene3D" id="3.40.30.10">
    <property type="entry name" value="Glutaredoxin"/>
    <property type="match status" value="1"/>
</dbReference>
<dbReference type="EMBL" id="MFIV01000016">
    <property type="protein sequence ID" value="OGF99602.1"/>
    <property type="molecule type" value="Genomic_DNA"/>
</dbReference>
<comment type="caution">
    <text evidence="2">The sequence shown here is derived from an EMBL/GenBank/DDBJ whole genome shotgun (WGS) entry which is preliminary data.</text>
</comment>
<dbReference type="PANTHER" id="PTHR45663:SF11">
    <property type="entry name" value="GEO12009P1"/>
    <property type="match status" value="1"/>
</dbReference>
<gene>
    <name evidence="2" type="ORF">A2Z86_10490</name>
</gene>
<protein>
    <submittedName>
        <fullName evidence="2">Thiol reductase thioredoxin</fullName>
    </submittedName>
</protein>
<dbReference type="InterPro" id="IPR036249">
    <property type="entry name" value="Thioredoxin-like_sf"/>
</dbReference>
<dbReference type="Pfam" id="PF00085">
    <property type="entry name" value="Thioredoxin"/>
    <property type="match status" value="1"/>
</dbReference>
<dbReference type="SUPFAM" id="SSF52833">
    <property type="entry name" value="Thioredoxin-like"/>
    <property type="match status" value="1"/>
</dbReference>
<evidence type="ECO:0000313" key="3">
    <source>
        <dbReference type="Proteomes" id="UP000176992"/>
    </source>
</evidence>
<name>A0A1F5YHR5_9BACT</name>
<organism evidence="2 3">
    <name type="scientific">Candidatus Glassbacteria bacterium GWA2_58_10</name>
    <dbReference type="NCBI Taxonomy" id="1817865"/>
    <lineage>
        <taxon>Bacteria</taxon>
        <taxon>Candidatus Glassiibacteriota</taxon>
    </lineage>
</organism>
<reference evidence="2 3" key="1">
    <citation type="journal article" date="2016" name="Nat. Commun.">
        <title>Thousands of microbial genomes shed light on interconnected biogeochemical processes in an aquifer system.</title>
        <authorList>
            <person name="Anantharaman K."/>
            <person name="Brown C.T."/>
            <person name="Hug L.A."/>
            <person name="Sharon I."/>
            <person name="Castelle C.J."/>
            <person name="Probst A.J."/>
            <person name="Thomas B.C."/>
            <person name="Singh A."/>
            <person name="Wilkins M.J."/>
            <person name="Karaoz U."/>
            <person name="Brodie E.L."/>
            <person name="Williams K.H."/>
            <person name="Hubbard S.S."/>
            <person name="Banfield J.F."/>
        </authorList>
    </citation>
    <scope>NUCLEOTIDE SEQUENCE [LARGE SCALE GENOMIC DNA]</scope>
</reference>
<dbReference type="GO" id="GO:0015035">
    <property type="term" value="F:protein-disulfide reductase activity"/>
    <property type="evidence" value="ECO:0007669"/>
    <property type="project" value="TreeGrafter"/>
</dbReference>
<dbReference type="CDD" id="cd02947">
    <property type="entry name" value="TRX_family"/>
    <property type="match status" value="1"/>
</dbReference>
<dbReference type="AlphaFoldDB" id="A0A1F5YHR5"/>
<dbReference type="GO" id="GO:0045454">
    <property type="term" value="P:cell redox homeostasis"/>
    <property type="evidence" value="ECO:0007669"/>
    <property type="project" value="TreeGrafter"/>
</dbReference>